<evidence type="ECO:0000313" key="3">
    <source>
        <dbReference type="Proteomes" id="UP000198582"/>
    </source>
</evidence>
<proteinExistence type="predicted"/>
<sequence length="129" mass="13795">MKKNAIRVGLLAAGLTAASVLVPLQAQAATGNLWLAENQSMGGKNCGWAQSQPDLSKTFCSFGDKASSVWNGSDNAWVLYDDAGYGDRRYCINAGGRIANLHDSRWNFGDKISSIKRLSGNSCAGYPTF</sequence>
<evidence type="ECO:0000313" key="2">
    <source>
        <dbReference type="EMBL" id="SEP53086.1"/>
    </source>
</evidence>
<dbReference type="InterPro" id="IPR011024">
    <property type="entry name" value="G_crystallin-like"/>
</dbReference>
<dbReference type="Gene3D" id="2.60.20.10">
    <property type="entry name" value="Crystallins"/>
    <property type="match status" value="1"/>
</dbReference>
<dbReference type="STRING" id="394193.SAMN04489732_12457"/>
<evidence type="ECO:0008006" key="4">
    <source>
        <dbReference type="Google" id="ProtNLM"/>
    </source>
</evidence>
<organism evidence="2 3">
    <name type="scientific">Amycolatopsis saalfeldensis</name>
    <dbReference type="NCBI Taxonomy" id="394193"/>
    <lineage>
        <taxon>Bacteria</taxon>
        <taxon>Bacillati</taxon>
        <taxon>Actinomycetota</taxon>
        <taxon>Actinomycetes</taxon>
        <taxon>Pseudonocardiales</taxon>
        <taxon>Pseudonocardiaceae</taxon>
        <taxon>Amycolatopsis</taxon>
    </lineage>
</organism>
<keyword evidence="1" id="KW-0732">Signal</keyword>
<dbReference type="RefSeq" id="WP_177231735.1">
    <property type="nucleotide sequence ID" value="NZ_FOEF01000024.1"/>
</dbReference>
<dbReference type="EMBL" id="FOEF01000024">
    <property type="protein sequence ID" value="SEP53086.1"/>
    <property type="molecule type" value="Genomic_DNA"/>
</dbReference>
<keyword evidence="3" id="KW-1185">Reference proteome</keyword>
<dbReference type="Pfam" id="PF03995">
    <property type="entry name" value="Inhibitor_I36"/>
    <property type="match status" value="1"/>
</dbReference>
<name>A0A1H8YLQ8_9PSEU</name>
<protein>
    <recommendedName>
        <fullName evidence="4">Peptidase inhibitor family I36</fullName>
    </recommendedName>
</protein>
<dbReference type="AlphaFoldDB" id="A0A1H8YLQ8"/>
<dbReference type="SUPFAM" id="SSF49695">
    <property type="entry name" value="gamma-Crystallin-like"/>
    <property type="match status" value="1"/>
</dbReference>
<dbReference type="Proteomes" id="UP000198582">
    <property type="component" value="Unassembled WGS sequence"/>
</dbReference>
<gene>
    <name evidence="2" type="ORF">SAMN04489732_12457</name>
</gene>
<accession>A0A1H8YLQ8</accession>
<evidence type="ECO:0000256" key="1">
    <source>
        <dbReference type="SAM" id="SignalP"/>
    </source>
</evidence>
<feature type="signal peptide" evidence="1">
    <location>
        <begin position="1"/>
        <end position="28"/>
    </location>
</feature>
<reference evidence="2 3" key="1">
    <citation type="submission" date="2016-10" db="EMBL/GenBank/DDBJ databases">
        <authorList>
            <person name="de Groot N.N."/>
        </authorList>
    </citation>
    <scope>NUCLEOTIDE SEQUENCE [LARGE SCALE GENOMIC DNA]</scope>
    <source>
        <strain evidence="2 3">DSM 44993</strain>
    </source>
</reference>
<feature type="chain" id="PRO_5011542733" description="Peptidase inhibitor family I36" evidence="1">
    <location>
        <begin position="29"/>
        <end position="129"/>
    </location>
</feature>